<dbReference type="RefSeq" id="WP_166271513.1">
    <property type="nucleotide sequence ID" value="NZ_JAAFGS010000001.1"/>
</dbReference>
<reference evidence="5 6" key="1">
    <citation type="submission" date="2020-01" db="EMBL/GenBank/DDBJ databases">
        <title>Polyphasic characterisation and genomic insights into a novel alkali tolerant bacterium VR-M41.</title>
        <authorList>
            <person name="Vemuluri V.R."/>
        </authorList>
    </citation>
    <scope>NUCLEOTIDE SEQUENCE [LARGE SCALE GENOMIC DNA]</scope>
    <source>
        <strain evidence="5 6">VR-M41</strain>
    </source>
</reference>
<dbReference type="GO" id="GO:0005524">
    <property type="term" value="F:ATP binding"/>
    <property type="evidence" value="ECO:0007669"/>
    <property type="project" value="UniProtKB-KW"/>
</dbReference>
<evidence type="ECO:0000259" key="4">
    <source>
        <dbReference type="PROSITE" id="PS50893"/>
    </source>
</evidence>
<keyword evidence="2" id="KW-0547">Nucleotide-binding</keyword>
<dbReference type="EMBL" id="JAAFGS010000001">
    <property type="protein sequence ID" value="NGZ73800.1"/>
    <property type="molecule type" value="Genomic_DNA"/>
</dbReference>
<keyword evidence="3 5" id="KW-0067">ATP-binding</keyword>
<proteinExistence type="predicted"/>
<evidence type="ECO:0000256" key="2">
    <source>
        <dbReference type="ARBA" id="ARBA00022741"/>
    </source>
</evidence>
<dbReference type="PANTHER" id="PTHR42939">
    <property type="entry name" value="ABC TRANSPORTER ATP-BINDING PROTEIN ALBC-RELATED"/>
    <property type="match status" value="1"/>
</dbReference>
<evidence type="ECO:0000256" key="3">
    <source>
        <dbReference type="ARBA" id="ARBA00022840"/>
    </source>
</evidence>
<keyword evidence="1" id="KW-0813">Transport</keyword>
<accession>A0ABX0F1Q4</accession>
<feature type="domain" description="ABC transporter" evidence="4">
    <location>
        <begin position="17"/>
        <end position="237"/>
    </location>
</feature>
<dbReference type="PROSITE" id="PS50893">
    <property type="entry name" value="ABC_TRANSPORTER_2"/>
    <property type="match status" value="1"/>
</dbReference>
<dbReference type="InterPro" id="IPR003439">
    <property type="entry name" value="ABC_transporter-like_ATP-bd"/>
</dbReference>
<dbReference type="PANTHER" id="PTHR42939:SF1">
    <property type="entry name" value="ABC TRANSPORTER ATP-BINDING PROTEIN ALBC-RELATED"/>
    <property type="match status" value="1"/>
</dbReference>
<name>A0ABX0F1Q4_9BACL</name>
<gene>
    <name evidence="5" type="ORF">GYN08_00620</name>
</gene>
<dbReference type="Proteomes" id="UP000800303">
    <property type="component" value="Unassembled WGS sequence"/>
</dbReference>
<evidence type="ECO:0000256" key="1">
    <source>
        <dbReference type="ARBA" id="ARBA00022448"/>
    </source>
</evidence>
<dbReference type="InterPro" id="IPR051782">
    <property type="entry name" value="ABC_Transporter_VariousFunc"/>
</dbReference>
<comment type="caution">
    <text evidence="5">The sequence shown here is derived from an EMBL/GenBank/DDBJ whole genome shotgun (WGS) entry which is preliminary data.</text>
</comment>
<dbReference type="SMART" id="SM00382">
    <property type="entry name" value="AAA"/>
    <property type="match status" value="1"/>
</dbReference>
<dbReference type="SUPFAM" id="SSF52540">
    <property type="entry name" value="P-loop containing nucleoside triphosphate hydrolases"/>
    <property type="match status" value="1"/>
</dbReference>
<dbReference type="Pfam" id="PF00005">
    <property type="entry name" value="ABC_tran"/>
    <property type="match status" value="1"/>
</dbReference>
<sequence length="296" mass="32155">MVMQKKIRRRQGADPVIALQAAGRSYGARRVLDGISLELRQGESVILRGGNGSGKSTLLKMTAGIIPASSGRVVPGSRDLRVGFAPDRLPKLRMTSNEYLTHMGRIAGMPRTALEERIEELHVLLDLPAGSSSMLIHYSKGMLQKVNLMQACLGEPDLLLLDEPFSGLDTDSSEKLLTLLHGLRARGTAIVTALHDPLPSWEAVSATYRLRGGVLVREDAAGAEDEETDPIFYELDGLLSEEARPALGEQFPDVQWQAAGNALRCLIPSGGCEVFMQNFWAAGGTVLSLRRKEKRG</sequence>
<dbReference type="InterPro" id="IPR027417">
    <property type="entry name" value="P-loop_NTPase"/>
</dbReference>
<protein>
    <submittedName>
        <fullName evidence="5">ABC transporter ATP-binding protein</fullName>
    </submittedName>
</protein>
<evidence type="ECO:0000313" key="5">
    <source>
        <dbReference type="EMBL" id="NGZ73800.1"/>
    </source>
</evidence>
<keyword evidence="6" id="KW-1185">Reference proteome</keyword>
<dbReference type="InterPro" id="IPR003593">
    <property type="entry name" value="AAA+_ATPase"/>
</dbReference>
<organism evidence="5 6">
    <name type="scientific">Saccharibacillus alkalitolerans</name>
    <dbReference type="NCBI Taxonomy" id="2705290"/>
    <lineage>
        <taxon>Bacteria</taxon>
        <taxon>Bacillati</taxon>
        <taxon>Bacillota</taxon>
        <taxon>Bacilli</taxon>
        <taxon>Bacillales</taxon>
        <taxon>Paenibacillaceae</taxon>
        <taxon>Saccharibacillus</taxon>
    </lineage>
</organism>
<evidence type="ECO:0000313" key="6">
    <source>
        <dbReference type="Proteomes" id="UP000800303"/>
    </source>
</evidence>
<dbReference type="Gene3D" id="3.40.50.300">
    <property type="entry name" value="P-loop containing nucleotide triphosphate hydrolases"/>
    <property type="match status" value="1"/>
</dbReference>